<dbReference type="InterPro" id="IPR036390">
    <property type="entry name" value="WH_DNA-bd_sf"/>
</dbReference>
<sequence length="153" mass="16516">MTGELDYGCLNDLVGHLLRHAFLRGHQAFARAFADEEITPLQFMVLELVDRNPGVSHREVARAMSCSPSVLTTALKPVVGSGVLCQARAAGDRRKVGYTLSAAGKARFAGLRQRIGGAEEILLDGLSEGARNELRRALRHIIGRPVGAEDVKT</sequence>
<dbReference type="PROSITE" id="PS50995">
    <property type="entry name" value="HTH_MARR_2"/>
    <property type="match status" value="1"/>
</dbReference>
<dbReference type="SMART" id="SM00347">
    <property type="entry name" value="HTH_MARR"/>
    <property type="match status" value="1"/>
</dbReference>
<gene>
    <name evidence="2" type="ORF">H1W37_13255</name>
</gene>
<dbReference type="AlphaFoldDB" id="A0A838XVI7"/>
<evidence type="ECO:0000259" key="1">
    <source>
        <dbReference type="PROSITE" id="PS50995"/>
    </source>
</evidence>
<dbReference type="GO" id="GO:0006950">
    <property type="term" value="P:response to stress"/>
    <property type="evidence" value="ECO:0007669"/>
    <property type="project" value="TreeGrafter"/>
</dbReference>
<reference evidence="2 3" key="2">
    <citation type="submission" date="2020-08" db="EMBL/GenBank/DDBJ databases">
        <title>Stappia taiwanensis sp. nov., isolated from a coastal thermal spring.</title>
        <authorList>
            <person name="Kampfer P."/>
        </authorList>
    </citation>
    <scope>NUCLEOTIDE SEQUENCE [LARGE SCALE GENOMIC DNA]</scope>
    <source>
        <strain evidence="2 3">DSM 23284</strain>
    </source>
</reference>
<dbReference type="InterPro" id="IPR000835">
    <property type="entry name" value="HTH_MarR-typ"/>
</dbReference>
<dbReference type="PANTHER" id="PTHR33164">
    <property type="entry name" value="TRANSCRIPTIONAL REGULATOR, MARR FAMILY"/>
    <property type="match status" value="1"/>
</dbReference>
<dbReference type="InterPro" id="IPR036388">
    <property type="entry name" value="WH-like_DNA-bd_sf"/>
</dbReference>
<dbReference type="InterPro" id="IPR039422">
    <property type="entry name" value="MarR/SlyA-like"/>
</dbReference>
<reference evidence="2 3" key="1">
    <citation type="submission" date="2020-07" db="EMBL/GenBank/DDBJ databases">
        <authorList>
            <person name="Li M."/>
        </authorList>
    </citation>
    <scope>NUCLEOTIDE SEQUENCE [LARGE SCALE GENOMIC DNA]</scope>
    <source>
        <strain evidence="2 3">DSM 23284</strain>
    </source>
</reference>
<dbReference type="SUPFAM" id="SSF46785">
    <property type="entry name" value="Winged helix' DNA-binding domain"/>
    <property type="match status" value="1"/>
</dbReference>
<evidence type="ECO:0000313" key="3">
    <source>
        <dbReference type="Proteomes" id="UP000559404"/>
    </source>
</evidence>
<dbReference type="PANTHER" id="PTHR33164:SF43">
    <property type="entry name" value="HTH-TYPE TRANSCRIPTIONAL REPRESSOR YETL"/>
    <property type="match status" value="1"/>
</dbReference>
<dbReference type="Gene3D" id="1.10.10.10">
    <property type="entry name" value="Winged helix-like DNA-binding domain superfamily/Winged helix DNA-binding domain"/>
    <property type="match status" value="1"/>
</dbReference>
<dbReference type="EMBL" id="JACEON010000012">
    <property type="protein sequence ID" value="MBA4612628.1"/>
    <property type="molecule type" value="Genomic_DNA"/>
</dbReference>
<comment type="caution">
    <text evidence="2">The sequence shown here is derived from an EMBL/GenBank/DDBJ whole genome shotgun (WGS) entry which is preliminary data.</text>
</comment>
<protein>
    <recommendedName>
        <fullName evidence="1">HTH marR-type domain-containing protein</fullName>
    </recommendedName>
</protein>
<feature type="domain" description="HTH marR-type" evidence="1">
    <location>
        <begin position="11"/>
        <end position="143"/>
    </location>
</feature>
<organism evidence="2 3">
    <name type="scientific">Stappia taiwanensis</name>
    <dbReference type="NCBI Taxonomy" id="992267"/>
    <lineage>
        <taxon>Bacteria</taxon>
        <taxon>Pseudomonadati</taxon>
        <taxon>Pseudomonadota</taxon>
        <taxon>Alphaproteobacteria</taxon>
        <taxon>Hyphomicrobiales</taxon>
        <taxon>Stappiaceae</taxon>
        <taxon>Stappia</taxon>
    </lineage>
</organism>
<keyword evidence="3" id="KW-1185">Reference proteome</keyword>
<evidence type="ECO:0000313" key="2">
    <source>
        <dbReference type="EMBL" id="MBA4612628.1"/>
    </source>
</evidence>
<dbReference type="RefSeq" id="WP_181760819.1">
    <property type="nucleotide sequence ID" value="NZ_BMCR01000003.1"/>
</dbReference>
<dbReference type="Proteomes" id="UP000559404">
    <property type="component" value="Unassembled WGS sequence"/>
</dbReference>
<accession>A0A838XVI7</accession>
<dbReference type="GO" id="GO:0003700">
    <property type="term" value="F:DNA-binding transcription factor activity"/>
    <property type="evidence" value="ECO:0007669"/>
    <property type="project" value="InterPro"/>
</dbReference>
<proteinExistence type="predicted"/>
<name>A0A838XVI7_9HYPH</name>